<evidence type="ECO:0000256" key="7">
    <source>
        <dbReference type="ARBA" id="ARBA00022918"/>
    </source>
</evidence>
<dbReference type="InterPro" id="IPR001584">
    <property type="entry name" value="Integrase_cat-core"/>
</dbReference>
<dbReference type="CDD" id="cd01647">
    <property type="entry name" value="RT_LTR"/>
    <property type="match status" value="1"/>
</dbReference>
<dbReference type="PANTHER" id="PTHR37984">
    <property type="entry name" value="PROTEIN CBG26694"/>
    <property type="match status" value="1"/>
</dbReference>
<protein>
    <recommendedName>
        <fullName evidence="1">RNA-directed DNA polymerase</fullName>
        <ecNumber evidence="1">2.7.7.49</ecNumber>
    </recommendedName>
</protein>
<dbReference type="GO" id="GO:0003676">
    <property type="term" value="F:nucleic acid binding"/>
    <property type="evidence" value="ECO:0007669"/>
    <property type="project" value="InterPro"/>
</dbReference>
<dbReference type="Gene3D" id="3.10.10.10">
    <property type="entry name" value="HIV Type 1 Reverse Transcriptase, subunit A, domain 1"/>
    <property type="match status" value="1"/>
</dbReference>
<evidence type="ECO:0000256" key="5">
    <source>
        <dbReference type="ARBA" id="ARBA00022759"/>
    </source>
</evidence>
<dbReference type="InterPro" id="IPR036397">
    <property type="entry name" value="RNaseH_sf"/>
</dbReference>
<dbReference type="InterPro" id="IPR041373">
    <property type="entry name" value="RT_RNaseH"/>
</dbReference>
<dbReference type="EC" id="2.7.7.49" evidence="1"/>
<organism evidence="10 11">
    <name type="scientific">Paramuricea clavata</name>
    <name type="common">Red gorgonian</name>
    <name type="synonym">Violescent sea-whip</name>
    <dbReference type="NCBI Taxonomy" id="317549"/>
    <lineage>
        <taxon>Eukaryota</taxon>
        <taxon>Metazoa</taxon>
        <taxon>Cnidaria</taxon>
        <taxon>Anthozoa</taxon>
        <taxon>Octocorallia</taxon>
        <taxon>Malacalcyonacea</taxon>
        <taxon>Plexauridae</taxon>
        <taxon>Paramuricea</taxon>
    </lineage>
</organism>
<dbReference type="FunFam" id="3.30.420.10:FF:000063">
    <property type="entry name" value="Retrovirus-related Pol polyprotein from transposon 297-like Protein"/>
    <property type="match status" value="1"/>
</dbReference>
<feature type="compositionally biased region" description="Acidic residues" evidence="8">
    <location>
        <begin position="1074"/>
        <end position="1084"/>
    </location>
</feature>
<keyword evidence="5" id="KW-0255">Endonuclease</keyword>
<dbReference type="InterPro" id="IPR043502">
    <property type="entry name" value="DNA/RNA_pol_sf"/>
</dbReference>
<feature type="compositionally biased region" description="Basic and acidic residues" evidence="8">
    <location>
        <begin position="1098"/>
        <end position="1107"/>
    </location>
</feature>
<dbReference type="Pfam" id="PF17917">
    <property type="entry name" value="RT_RNaseH"/>
    <property type="match status" value="1"/>
</dbReference>
<dbReference type="Pfam" id="PF00665">
    <property type="entry name" value="rve"/>
    <property type="match status" value="1"/>
</dbReference>
<proteinExistence type="predicted"/>
<keyword evidence="3" id="KW-0548">Nucleotidyltransferase</keyword>
<dbReference type="Gene3D" id="3.30.70.270">
    <property type="match status" value="3"/>
</dbReference>
<sequence length="1107" mass="125756">MKVEGEQVSAVGKEQYKEQRKRVEKRDEEVLIKCKFCNKSHPRDKFKCPAWGKTCSLCKRKNHFAVVCNAQRRPFSQRKSVSGVNDDTDSSEGEYIALVETKEEVGAVNSDQYTYKPSAPLMINKNLESFQLDSGATVNVLSKRTMAGCFRKPIEKKLVKTNTTLVMYNGSEVKPIGKTRIQVINPKNNKKYSVEFMVVEENCKSILGAKASQLMNLLAVNKENIFTTESNVKDVPKFITKQHLIEEYPAVFQGQGTLPGTLHLEIDESISPVQLPTRRIPLAVKDKLKAELNRLVDVNVIAPVDTPTTWISAIVVTVKKNGDIRLCIDPKPLNKALKRNHYPSPTIDDILPDLAQARCFSVLDAKNGFWHVRLDEPSSYATTFGTPWGGDILVYGSGATDEEAYLDHDKNLRGLMERCREKGLKLNPDKIQLQLKAVSYMGHRITSNGLKIDPEKTKAIRDMPVPTDKLGVQRLLGMVNYVQKFAPKLAEITTPLRDLIKKGNEFIWEEHVHGKALDEIRQILSEPPVLRFFDPNVMPVLQCDASMNGLGACLLQNNQPVAYASRSLTPTEVQYAQIEKEMLAIVFGMERFESYLYGRNVKVESDHKPLESILKKSLLSAPKRLQRMILRLQKFELEVVYKKGPLMFMADTLSRATLHQHNAEGPGETEEVMIMHDTRSATEREVEQIDMLQNLAVRETTLVQIKEHTEADSHLQALVRIVKEGWPNTLAEVSPELRVYHPFRDELTVQNGVIFKGERLIVPEGLRTEMKEKLHYNHGGVQATLRRAREVFYWPGMNKDIEDVIAKCNVCAQYRATNQKEPLMSSPVPTRPWESIATDLFELRNKDYLVTVDYYSNFIEVDRLYSKTSTEVIQKLKAHMARCGVPERVVSDNGPQYSSSEFQDFAAQYEFEHVTSSPRYPQSNGKAESAVKTAKRIMMKALDAKADPYLAMLEHRNTPSEGMSTSPAQRLFGRRTRSTIPTSRKLLEPTCMHSTKQELQQAKTKQAYYYNKGSKKLPTLKVGDAVRMMPEKGKKSWRKGKVKAIVSPRSYIVATDDGGNYRRNRRHLRKTVEPDELDADIELPMEEHDVPDRQQLPECKEPVAHEP</sequence>
<keyword evidence="6" id="KW-0378">Hydrolase</keyword>
<dbReference type="GO" id="GO:0015074">
    <property type="term" value="P:DNA integration"/>
    <property type="evidence" value="ECO:0007669"/>
    <property type="project" value="InterPro"/>
</dbReference>
<dbReference type="GO" id="GO:0003964">
    <property type="term" value="F:RNA-directed DNA polymerase activity"/>
    <property type="evidence" value="ECO:0007669"/>
    <property type="project" value="UniProtKB-KW"/>
</dbReference>
<accession>A0A6S7JIP7</accession>
<evidence type="ECO:0000256" key="2">
    <source>
        <dbReference type="ARBA" id="ARBA00022679"/>
    </source>
</evidence>
<dbReference type="InterPro" id="IPR000477">
    <property type="entry name" value="RT_dom"/>
</dbReference>
<dbReference type="InterPro" id="IPR041588">
    <property type="entry name" value="Integrase_H2C2"/>
</dbReference>
<dbReference type="Gene3D" id="2.40.70.10">
    <property type="entry name" value="Acid Proteases"/>
    <property type="match status" value="1"/>
</dbReference>
<dbReference type="InterPro" id="IPR050951">
    <property type="entry name" value="Retrovirus_Pol_polyprotein"/>
</dbReference>
<dbReference type="CDD" id="cd09274">
    <property type="entry name" value="RNase_HI_RT_Ty3"/>
    <property type="match status" value="1"/>
</dbReference>
<evidence type="ECO:0000313" key="11">
    <source>
        <dbReference type="Proteomes" id="UP001152795"/>
    </source>
</evidence>
<dbReference type="FunFam" id="1.10.340.70:FF:000003">
    <property type="entry name" value="Protein CBG25708"/>
    <property type="match status" value="1"/>
</dbReference>
<feature type="non-terminal residue" evidence="10">
    <location>
        <position position="1"/>
    </location>
</feature>
<evidence type="ECO:0000256" key="6">
    <source>
        <dbReference type="ARBA" id="ARBA00022801"/>
    </source>
</evidence>
<evidence type="ECO:0000259" key="9">
    <source>
        <dbReference type="PROSITE" id="PS50994"/>
    </source>
</evidence>
<dbReference type="CDD" id="cd05481">
    <property type="entry name" value="retropepsin_like_LTR_1"/>
    <property type="match status" value="1"/>
</dbReference>
<dbReference type="Pfam" id="PF00078">
    <property type="entry name" value="RVT_1"/>
    <property type="match status" value="1"/>
</dbReference>
<keyword evidence="11" id="KW-1185">Reference proteome</keyword>
<evidence type="ECO:0000256" key="4">
    <source>
        <dbReference type="ARBA" id="ARBA00022722"/>
    </source>
</evidence>
<keyword evidence="4" id="KW-0540">Nuclease</keyword>
<dbReference type="AlphaFoldDB" id="A0A6S7JIP7"/>
<evidence type="ECO:0000256" key="1">
    <source>
        <dbReference type="ARBA" id="ARBA00012493"/>
    </source>
</evidence>
<evidence type="ECO:0000256" key="3">
    <source>
        <dbReference type="ARBA" id="ARBA00022695"/>
    </source>
</evidence>
<dbReference type="SUPFAM" id="SSF53098">
    <property type="entry name" value="Ribonuclease H-like"/>
    <property type="match status" value="1"/>
</dbReference>
<dbReference type="Gene3D" id="1.10.340.70">
    <property type="match status" value="1"/>
</dbReference>
<feature type="region of interest" description="Disordered" evidence="8">
    <location>
        <begin position="1067"/>
        <end position="1107"/>
    </location>
</feature>
<dbReference type="PANTHER" id="PTHR37984:SF8">
    <property type="entry name" value="CCHC-TYPE DOMAIN-CONTAINING PROTEIN"/>
    <property type="match status" value="1"/>
</dbReference>
<dbReference type="InterPro" id="IPR043128">
    <property type="entry name" value="Rev_trsase/Diguanyl_cyclase"/>
</dbReference>
<evidence type="ECO:0000313" key="10">
    <source>
        <dbReference type="EMBL" id="CAB4016562.1"/>
    </source>
</evidence>
<dbReference type="GO" id="GO:0016787">
    <property type="term" value="F:hydrolase activity"/>
    <property type="evidence" value="ECO:0007669"/>
    <property type="project" value="UniProtKB-KW"/>
</dbReference>
<dbReference type="OrthoDB" id="5974500at2759"/>
<keyword evidence="2" id="KW-0808">Transferase</keyword>
<feature type="domain" description="Integrase catalytic" evidence="9">
    <location>
        <begin position="828"/>
        <end position="989"/>
    </location>
</feature>
<dbReference type="PROSITE" id="PS50994">
    <property type="entry name" value="INTEGRASE"/>
    <property type="match status" value="1"/>
</dbReference>
<dbReference type="Pfam" id="PF17921">
    <property type="entry name" value="Integrase_H2C2"/>
    <property type="match status" value="1"/>
</dbReference>
<dbReference type="Proteomes" id="UP001152795">
    <property type="component" value="Unassembled WGS sequence"/>
</dbReference>
<dbReference type="SUPFAM" id="SSF56672">
    <property type="entry name" value="DNA/RNA polymerases"/>
    <property type="match status" value="1"/>
</dbReference>
<dbReference type="Gene3D" id="3.30.420.10">
    <property type="entry name" value="Ribonuclease H-like superfamily/Ribonuclease H"/>
    <property type="match status" value="1"/>
</dbReference>
<dbReference type="InterPro" id="IPR021109">
    <property type="entry name" value="Peptidase_aspartic_dom_sf"/>
</dbReference>
<name>A0A6S7JIP7_PARCT</name>
<keyword evidence="7" id="KW-0695">RNA-directed DNA polymerase</keyword>
<reference evidence="10" key="1">
    <citation type="submission" date="2020-04" db="EMBL/GenBank/DDBJ databases">
        <authorList>
            <person name="Alioto T."/>
            <person name="Alioto T."/>
            <person name="Gomez Garrido J."/>
        </authorList>
    </citation>
    <scope>NUCLEOTIDE SEQUENCE</scope>
    <source>
        <strain evidence="10">A484AB</strain>
    </source>
</reference>
<comment type="caution">
    <text evidence="10">The sequence shown here is derived from an EMBL/GenBank/DDBJ whole genome shotgun (WGS) entry which is preliminary data.</text>
</comment>
<dbReference type="FunFam" id="3.30.70.270:FF:000063">
    <property type="entry name" value="Zinc knuckle domaincontaining protein"/>
    <property type="match status" value="1"/>
</dbReference>
<dbReference type="GO" id="GO:0004519">
    <property type="term" value="F:endonuclease activity"/>
    <property type="evidence" value="ECO:0007669"/>
    <property type="project" value="UniProtKB-KW"/>
</dbReference>
<evidence type="ECO:0000256" key="8">
    <source>
        <dbReference type="SAM" id="MobiDB-lite"/>
    </source>
</evidence>
<dbReference type="InterPro" id="IPR012337">
    <property type="entry name" value="RNaseH-like_sf"/>
</dbReference>
<gene>
    <name evidence="10" type="ORF">PACLA_8A054123</name>
</gene>
<dbReference type="EMBL" id="CACRXK020009168">
    <property type="protein sequence ID" value="CAB4016562.1"/>
    <property type="molecule type" value="Genomic_DNA"/>
</dbReference>